<sequence>MKNWPELVFNSHYLTAIEVKKSLEAGEVMDAEEGIEQLIEAMVRADRRAVKSQLVRLMKHILKWKIQPSRRSTSWIRSIHNARIEIRDTQEETPSITNDVIATLWDRAFEMALGEAEDEIGQPLGSVPPLTWDEVFEDEYLL</sequence>
<dbReference type="Pfam" id="PF01724">
    <property type="entry name" value="DUF29"/>
    <property type="match status" value="1"/>
</dbReference>
<reference evidence="1" key="1">
    <citation type="submission" date="2020-09" db="EMBL/GenBank/DDBJ databases">
        <authorList>
            <person name="Kim M.K."/>
        </authorList>
    </citation>
    <scope>NUCLEOTIDE SEQUENCE</scope>
    <source>
        <strain evidence="1">BT702</strain>
    </source>
</reference>
<dbReference type="AlphaFoldDB" id="A0A926XZ13"/>
<evidence type="ECO:0000313" key="1">
    <source>
        <dbReference type="EMBL" id="MBD2703609.1"/>
    </source>
</evidence>
<protein>
    <submittedName>
        <fullName evidence="1">DUF29 domain-containing protein</fullName>
    </submittedName>
</protein>
<comment type="caution">
    <text evidence="1">The sequence shown here is derived from an EMBL/GenBank/DDBJ whole genome shotgun (WGS) entry which is preliminary data.</text>
</comment>
<dbReference type="EMBL" id="JACWZY010000023">
    <property type="protein sequence ID" value="MBD2703609.1"/>
    <property type="molecule type" value="Genomic_DNA"/>
</dbReference>
<dbReference type="Proteomes" id="UP000598820">
    <property type="component" value="Unassembled WGS sequence"/>
</dbReference>
<evidence type="ECO:0000313" key="2">
    <source>
        <dbReference type="Proteomes" id="UP000598820"/>
    </source>
</evidence>
<gene>
    <name evidence="1" type="ORF">IC229_23395</name>
</gene>
<dbReference type="Gene3D" id="1.20.1220.20">
    <property type="entry name" value="Uncharcterised protein PF01724"/>
    <property type="match status" value="1"/>
</dbReference>
<accession>A0A926XZ13</accession>
<dbReference type="PANTHER" id="PTHR34235:SF4">
    <property type="entry name" value="SLR0291 PROTEIN"/>
    <property type="match status" value="1"/>
</dbReference>
<dbReference type="PANTHER" id="PTHR34235">
    <property type="entry name" value="SLR1203 PROTEIN-RELATED"/>
    <property type="match status" value="1"/>
</dbReference>
<dbReference type="RefSeq" id="WP_190889457.1">
    <property type="nucleotide sequence ID" value="NZ_JACWZY010000023.1"/>
</dbReference>
<organism evidence="1 2">
    <name type="scientific">Spirosoma profusum</name>
    <dbReference type="NCBI Taxonomy" id="2771354"/>
    <lineage>
        <taxon>Bacteria</taxon>
        <taxon>Pseudomonadati</taxon>
        <taxon>Bacteroidota</taxon>
        <taxon>Cytophagia</taxon>
        <taxon>Cytophagales</taxon>
        <taxon>Cytophagaceae</taxon>
        <taxon>Spirosoma</taxon>
    </lineage>
</organism>
<proteinExistence type="predicted"/>
<dbReference type="InterPro" id="IPR002636">
    <property type="entry name" value="DUF29"/>
</dbReference>
<name>A0A926XZ13_9BACT</name>
<keyword evidence="2" id="KW-1185">Reference proteome</keyword>